<proteinExistence type="predicted"/>
<dbReference type="InterPro" id="IPR056286">
    <property type="entry name" value="Cadherin_CELSR1-3_9th"/>
</dbReference>
<dbReference type="CDD" id="cd11304">
    <property type="entry name" value="Cadherin_repeat"/>
    <property type="match status" value="1"/>
</dbReference>
<protein>
    <recommendedName>
        <fullName evidence="1">CELSR1-3-like ninth cadherin domain-containing protein</fullName>
    </recommendedName>
</protein>
<dbReference type="Pfam" id="PF23592">
    <property type="entry name" value="Cadherin_CELSR2_9th"/>
    <property type="match status" value="1"/>
</dbReference>
<evidence type="ECO:0000313" key="2">
    <source>
        <dbReference type="EMBL" id="CAF1494328.1"/>
    </source>
</evidence>
<sequence>MIKHQNFSQRIIIFNLFSDIPPYSIFGQIYAKDLDKNDKLIYSVLPNPYITIHMYTGHLRLKHNLHRLMDQILNVAVQVSDGLHKNQTSIHIYIKKKLSGCTTTNTFI</sequence>
<organism evidence="2 4">
    <name type="scientific">Rotaria sordida</name>
    <dbReference type="NCBI Taxonomy" id="392033"/>
    <lineage>
        <taxon>Eukaryota</taxon>
        <taxon>Metazoa</taxon>
        <taxon>Spiralia</taxon>
        <taxon>Gnathifera</taxon>
        <taxon>Rotifera</taxon>
        <taxon>Eurotatoria</taxon>
        <taxon>Bdelloidea</taxon>
        <taxon>Philodinida</taxon>
        <taxon>Philodinidae</taxon>
        <taxon>Rotaria</taxon>
    </lineage>
</organism>
<dbReference type="Proteomes" id="UP000663882">
    <property type="component" value="Unassembled WGS sequence"/>
</dbReference>
<dbReference type="EMBL" id="CAJNOO010009782">
    <property type="protein sequence ID" value="CAF1494328.1"/>
    <property type="molecule type" value="Genomic_DNA"/>
</dbReference>
<evidence type="ECO:0000259" key="1">
    <source>
        <dbReference type="Pfam" id="PF23592"/>
    </source>
</evidence>
<dbReference type="EMBL" id="CAJOAX010020844">
    <property type="protein sequence ID" value="CAF4197094.1"/>
    <property type="molecule type" value="Genomic_DNA"/>
</dbReference>
<dbReference type="Proteomes" id="UP000663823">
    <property type="component" value="Unassembled WGS sequence"/>
</dbReference>
<evidence type="ECO:0000313" key="3">
    <source>
        <dbReference type="EMBL" id="CAF4197094.1"/>
    </source>
</evidence>
<feature type="domain" description="CELSR1-3-like ninth cadherin" evidence="1">
    <location>
        <begin position="11"/>
        <end position="89"/>
    </location>
</feature>
<dbReference type="SUPFAM" id="SSF49313">
    <property type="entry name" value="Cadherin-like"/>
    <property type="match status" value="1"/>
</dbReference>
<name>A0A815SPI7_9BILA</name>
<dbReference type="Gene3D" id="2.60.40.60">
    <property type="entry name" value="Cadherins"/>
    <property type="match status" value="1"/>
</dbReference>
<evidence type="ECO:0000313" key="4">
    <source>
        <dbReference type="Proteomes" id="UP000663882"/>
    </source>
</evidence>
<dbReference type="InterPro" id="IPR015919">
    <property type="entry name" value="Cadherin-like_sf"/>
</dbReference>
<dbReference type="GO" id="GO:0016020">
    <property type="term" value="C:membrane"/>
    <property type="evidence" value="ECO:0007669"/>
    <property type="project" value="InterPro"/>
</dbReference>
<dbReference type="GO" id="GO:0005509">
    <property type="term" value="F:calcium ion binding"/>
    <property type="evidence" value="ECO:0007669"/>
    <property type="project" value="InterPro"/>
</dbReference>
<comment type="caution">
    <text evidence="2">The sequence shown here is derived from an EMBL/GenBank/DDBJ whole genome shotgun (WGS) entry which is preliminary data.</text>
</comment>
<accession>A0A815SPI7</accession>
<reference evidence="2" key="1">
    <citation type="submission" date="2021-02" db="EMBL/GenBank/DDBJ databases">
        <authorList>
            <person name="Nowell W R."/>
        </authorList>
    </citation>
    <scope>NUCLEOTIDE SEQUENCE</scope>
</reference>
<gene>
    <name evidence="3" type="ORF">OTI717_LOCUS38415</name>
    <name evidence="2" type="ORF">RFH988_LOCUS38534</name>
</gene>
<dbReference type="AlphaFoldDB" id="A0A815SPI7"/>